<dbReference type="Gene3D" id="3.40.50.1390">
    <property type="entry name" value="Resolvase, N-terminal catalytic domain"/>
    <property type="match status" value="1"/>
</dbReference>
<evidence type="ECO:0000313" key="5">
    <source>
        <dbReference type="Proteomes" id="UP000823882"/>
    </source>
</evidence>
<evidence type="ECO:0000259" key="3">
    <source>
        <dbReference type="PROSITE" id="PS51737"/>
    </source>
</evidence>
<dbReference type="InterPro" id="IPR011109">
    <property type="entry name" value="DNA_bind_recombinase_dom"/>
</dbReference>
<proteinExistence type="predicted"/>
<evidence type="ECO:0000256" key="1">
    <source>
        <dbReference type="SAM" id="Coils"/>
    </source>
</evidence>
<feature type="domain" description="Recombinase" evidence="3">
    <location>
        <begin position="158"/>
        <end position="284"/>
    </location>
</feature>
<feature type="coiled-coil region" evidence="1">
    <location>
        <begin position="400"/>
        <end position="455"/>
    </location>
</feature>
<dbReference type="AlphaFoldDB" id="A0A9D2P2F9"/>
<dbReference type="EMBL" id="DWWJ01000139">
    <property type="protein sequence ID" value="HJC41439.1"/>
    <property type="molecule type" value="Genomic_DNA"/>
</dbReference>
<dbReference type="SMART" id="SM00857">
    <property type="entry name" value="Resolvase"/>
    <property type="match status" value="1"/>
</dbReference>
<dbReference type="PANTHER" id="PTHR30461">
    <property type="entry name" value="DNA-INVERTASE FROM LAMBDOID PROPHAGE"/>
    <property type="match status" value="1"/>
</dbReference>
<dbReference type="PANTHER" id="PTHR30461:SF23">
    <property type="entry name" value="DNA RECOMBINASE-RELATED"/>
    <property type="match status" value="1"/>
</dbReference>
<dbReference type="GO" id="GO:0000150">
    <property type="term" value="F:DNA strand exchange activity"/>
    <property type="evidence" value="ECO:0007669"/>
    <property type="project" value="InterPro"/>
</dbReference>
<dbReference type="Pfam" id="PF00239">
    <property type="entry name" value="Resolvase"/>
    <property type="match status" value="1"/>
</dbReference>
<dbReference type="PROSITE" id="PS51737">
    <property type="entry name" value="RECOMBINASE_DNA_BIND"/>
    <property type="match status" value="1"/>
</dbReference>
<dbReference type="InterPro" id="IPR038109">
    <property type="entry name" value="DNA_bind_recomb_sf"/>
</dbReference>
<name>A0A9D2P2F9_9FIRM</name>
<evidence type="ECO:0000313" key="4">
    <source>
        <dbReference type="EMBL" id="HJC41439.1"/>
    </source>
</evidence>
<keyword evidence="1" id="KW-0175">Coiled coil</keyword>
<dbReference type="CDD" id="cd00338">
    <property type="entry name" value="Ser_Recombinase"/>
    <property type="match status" value="1"/>
</dbReference>
<organism evidence="4 5">
    <name type="scientific">Candidatus Intestinimonas pullistercoris</name>
    <dbReference type="NCBI Taxonomy" id="2838623"/>
    <lineage>
        <taxon>Bacteria</taxon>
        <taxon>Bacillati</taxon>
        <taxon>Bacillota</taxon>
        <taxon>Clostridia</taxon>
        <taxon>Eubacteriales</taxon>
        <taxon>Intestinimonas</taxon>
    </lineage>
</organism>
<sequence length="541" mass="61927">MTFVASYCRVSTDKEDQANSFESQQRYFREYTERQPEWELYRVYADEGITGTSTKKRAAFNQMIEDARRGKFRLILTKEVSRFSRNILDTIAYTRELKTMGVGVIFLNDGINSLEPDAELRLSIMGSLAQEESRRTSSRVKWGQTRRMEQGVVFGRSLLGYDVKDGRLIVEPKGAEIVRLIFHKYGVEKKGTTIIARELREAGYRTHSGNVKWNSNHIVKILKNEKYVGDLVQKKTITPDYLTHAKKYNHGEEDLVILRDHHEPIIDRELWEVVQAELKKRNRKGELGAGHSNRYVFSGRIKCGVCGASFVSRKKKRKDGSFCRRWSCYTATSEGRGHIDSQGNRVGCDVGRTLRDETAMELLRKSLQALPLDSGEMIRSVTAIALEAIQAGEEVGTENQDVLESELERLAKKREAALDAFFAQDITKAEMRQMTERYDREMTQLQKRLSAARARAEVVYDKGELERDIKRRVTALVQGEQASETFYKTILDQMVVYPDQRVEVRLNLLPRTWTFVLERLGQSAQNSPSVPISVSRALISG</sequence>
<dbReference type="Pfam" id="PF13408">
    <property type="entry name" value="Zn_ribbon_recom"/>
    <property type="match status" value="1"/>
</dbReference>
<accession>A0A9D2P2F9</accession>
<dbReference type="GO" id="GO:0003677">
    <property type="term" value="F:DNA binding"/>
    <property type="evidence" value="ECO:0007669"/>
    <property type="project" value="InterPro"/>
</dbReference>
<dbReference type="InterPro" id="IPR050639">
    <property type="entry name" value="SSR_resolvase"/>
</dbReference>
<reference evidence="4" key="1">
    <citation type="journal article" date="2021" name="PeerJ">
        <title>Extensive microbial diversity within the chicken gut microbiome revealed by metagenomics and culture.</title>
        <authorList>
            <person name="Gilroy R."/>
            <person name="Ravi A."/>
            <person name="Getino M."/>
            <person name="Pursley I."/>
            <person name="Horton D.L."/>
            <person name="Alikhan N.F."/>
            <person name="Baker D."/>
            <person name="Gharbi K."/>
            <person name="Hall N."/>
            <person name="Watson M."/>
            <person name="Adriaenssens E.M."/>
            <person name="Foster-Nyarko E."/>
            <person name="Jarju S."/>
            <person name="Secka A."/>
            <person name="Antonio M."/>
            <person name="Oren A."/>
            <person name="Chaudhuri R.R."/>
            <person name="La Ragione R."/>
            <person name="Hildebrand F."/>
            <person name="Pallen M.J."/>
        </authorList>
    </citation>
    <scope>NUCLEOTIDE SEQUENCE</scope>
    <source>
        <strain evidence="4">CHK186-1790</strain>
    </source>
</reference>
<comment type="caution">
    <text evidence="4">The sequence shown here is derived from an EMBL/GenBank/DDBJ whole genome shotgun (WGS) entry which is preliminary data.</text>
</comment>
<dbReference type="Proteomes" id="UP000823882">
    <property type="component" value="Unassembled WGS sequence"/>
</dbReference>
<protein>
    <submittedName>
        <fullName evidence="4">Recombinase family protein</fullName>
    </submittedName>
</protein>
<evidence type="ECO:0000259" key="2">
    <source>
        <dbReference type="PROSITE" id="PS51736"/>
    </source>
</evidence>
<gene>
    <name evidence="4" type="ORF">H9701_07795</name>
</gene>
<dbReference type="Pfam" id="PF07508">
    <property type="entry name" value="Recombinase"/>
    <property type="match status" value="1"/>
</dbReference>
<reference evidence="4" key="2">
    <citation type="submission" date="2021-04" db="EMBL/GenBank/DDBJ databases">
        <authorList>
            <person name="Gilroy R."/>
        </authorList>
    </citation>
    <scope>NUCLEOTIDE SEQUENCE</scope>
    <source>
        <strain evidence="4">CHK186-1790</strain>
    </source>
</reference>
<dbReference type="InterPro" id="IPR036162">
    <property type="entry name" value="Resolvase-like_N_sf"/>
</dbReference>
<feature type="domain" description="Resolvase/invertase-type recombinase catalytic" evidence="2">
    <location>
        <begin position="3"/>
        <end position="151"/>
    </location>
</feature>
<dbReference type="Gene3D" id="3.90.1750.20">
    <property type="entry name" value="Putative Large Serine Recombinase, Chain B, Domain 2"/>
    <property type="match status" value="1"/>
</dbReference>
<dbReference type="InterPro" id="IPR025827">
    <property type="entry name" value="Zn_ribbon_recom_dom"/>
</dbReference>
<dbReference type="InterPro" id="IPR006119">
    <property type="entry name" value="Resolv_N"/>
</dbReference>
<dbReference type="PROSITE" id="PS51736">
    <property type="entry name" value="RECOMBINASES_3"/>
    <property type="match status" value="1"/>
</dbReference>
<dbReference type="SUPFAM" id="SSF53041">
    <property type="entry name" value="Resolvase-like"/>
    <property type="match status" value="1"/>
</dbReference>